<comment type="caution">
    <text evidence="1">The sequence shown here is derived from an EMBL/GenBank/DDBJ whole genome shotgun (WGS) entry which is preliminary data.</text>
</comment>
<accession>A0A7J6RAB6</accession>
<evidence type="ECO:0000313" key="2">
    <source>
        <dbReference type="Proteomes" id="UP000553632"/>
    </source>
</evidence>
<name>A0A7J6RAB6_PEROL</name>
<organism evidence="1 2">
    <name type="scientific">Perkinsus olseni</name>
    <name type="common">Perkinsus atlanticus</name>
    <dbReference type="NCBI Taxonomy" id="32597"/>
    <lineage>
        <taxon>Eukaryota</taxon>
        <taxon>Sar</taxon>
        <taxon>Alveolata</taxon>
        <taxon>Perkinsozoa</taxon>
        <taxon>Perkinsea</taxon>
        <taxon>Perkinsida</taxon>
        <taxon>Perkinsidae</taxon>
        <taxon>Perkinsus</taxon>
    </lineage>
</organism>
<reference evidence="1 2" key="1">
    <citation type="submission" date="2020-04" db="EMBL/GenBank/DDBJ databases">
        <title>Perkinsus olseni comparative genomics.</title>
        <authorList>
            <person name="Bogema D.R."/>
        </authorList>
    </citation>
    <scope>NUCLEOTIDE SEQUENCE [LARGE SCALE GENOMIC DNA]</scope>
    <source>
        <strain evidence="1 2">ATCC PRA-207</strain>
    </source>
</reference>
<gene>
    <name evidence="1" type="ORF">FOZ63_004998</name>
</gene>
<keyword evidence="2" id="KW-1185">Reference proteome</keyword>
<evidence type="ECO:0000313" key="1">
    <source>
        <dbReference type="EMBL" id="KAF4717605.1"/>
    </source>
</evidence>
<dbReference type="AlphaFoldDB" id="A0A7J6RAB6"/>
<dbReference type="Proteomes" id="UP000553632">
    <property type="component" value="Unassembled WGS sequence"/>
</dbReference>
<proteinExistence type="predicted"/>
<feature type="non-terminal residue" evidence="1">
    <location>
        <position position="1"/>
    </location>
</feature>
<sequence>MNASQYVDELGGNGVHSVEAIGLSSPKTPRVRSFKVSVRALVVGVELLQFPFQDAESPHPLYDVAVFRSDPIFVNASDATRRSWLTMLYRRRGQAMVQRALQVSSEDPHLKTADYHDELEAEVTRSVERKLAKERRERAETAEAVKAKFASVVDKIDENGMAVVKSATGSVTETLTPKRLLDITAVVADFADRAVGRFDDYARLHDKSVGTFSEFALRRPFSVEMISPVLNSAKYEYLHKATLWNGVANAYFSRHFNQSKVTKSLITATIVMPEALTSQWNLTEAWTSRGLADDKQWNRVPHGMLVVIAPLDDATDSSEQLELLFEDGESLFPQVAVGEIILLGPGTKYRIRENRGSRPWQYLTIHYSKSRKSIKKLFSKLFGPDPLFDDGSSVPSGVVTYEDLREFRRQRSADKQASQEREVVKSAAATFMEEGMVMLQGATAGLSLDEARHAIEKIEEFSNRALQRYMYYFYTAAKRNKTDDEVLGHFYDIGFRHRGRVEVVPPKLNTNGFRSKLKQKLLYRLVDELFNGSFVMGPIVGKISFPKEMCE</sequence>
<dbReference type="EMBL" id="JABANO010026982">
    <property type="protein sequence ID" value="KAF4717605.1"/>
    <property type="molecule type" value="Genomic_DNA"/>
</dbReference>
<protein>
    <submittedName>
        <fullName evidence="1">Uncharacterized protein</fullName>
    </submittedName>
</protein>